<dbReference type="PROSITE" id="PS51318">
    <property type="entry name" value="TAT"/>
    <property type="match status" value="1"/>
</dbReference>
<comment type="similarity">
    <text evidence="1 6">Belongs to the peptidase S8 family.</text>
</comment>
<dbReference type="Gene3D" id="2.60.40.2310">
    <property type="match status" value="1"/>
</dbReference>
<dbReference type="Gene3D" id="3.40.50.200">
    <property type="entry name" value="Peptidase S8/S53 domain"/>
    <property type="match status" value="1"/>
</dbReference>
<dbReference type="Pfam" id="PF17766">
    <property type="entry name" value="fn3_6"/>
    <property type="match status" value="1"/>
</dbReference>
<organism evidence="13 14">
    <name type="scientific">Nonomuraea deserti</name>
    <dbReference type="NCBI Taxonomy" id="1848322"/>
    <lineage>
        <taxon>Bacteria</taxon>
        <taxon>Bacillati</taxon>
        <taxon>Actinomycetota</taxon>
        <taxon>Actinomycetes</taxon>
        <taxon>Streptosporangiales</taxon>
        <taxon>Streptosporangiaceae</taxon>
        <taxon>Nonomuraea</taxon>
    </lineage>
</organism>
<evidence type="ECO:0000259" key="12">
    <source>
        <dbReference type="Pfam" id="PF17766"/>
    </source>
</evidence>
<evidence type="ECO:0000256" key="3">
    <source>
        <dbReference type="ARBA" id="ARBA00022801"/>
    </source>
</evidence>
<dbReference type="PROSITE" id="PS00138">
    <property type="entry name" value="SUBTILASE_SER"/>
    <property type="match status" value="1"/>
</dbReference>
<proteinExistence type="inferred from homology"/>
<dbReference type="SUPFAM" id="SSF52025">
    <property type="entry name" value="PA domain"/>
    <property type="match status" value="1"/>
</dbReference>
<evidence type="ECO:0000256" key="6">
    <source>
        <dbReference type="PROSITE-ProRule" id="PRU01240"/>
    </source>
</evidence>
<dbReference type="InterPro" id="IPR037045">
    <property type="entry name" value="S8pro/Inhibitor_I9_sf"/>
</dbReference>
<dbReference type="AlphaFoldDB" id="A0A4R4V426"/>
<dbReference type="Gene3D" id="3.50.30.30">
    <property type="match status" value="1"/>
</dbReference>
<dbReference type="EMBL" id="SMKO01000164">
    <property type="protein sequence ID" value="TDC96444.1"/>
    <property type="molecule type" value="Genomic_DNA"/>
</dbReference>
<feature type="domain" description="Inhibitor I9" evidence="10">
    <location>
        <begin position="51"/>
        <end position="150"/>
    </location>
</feature>
<feature type="domain" description="Subtilisin-like protease fibronectin type-III" evidence="12">
    <location>
        <begin position="711"/>
        <end position="805"/>
    </location>
</feature>
<evidence type="ECO:0000313" key="14">
    <source>
        <dbReference type="Proteomes" id="UP000295258"/>
    </source>
</evidence>
<dbReference type="InterPro" id="IPR010259">
    <property type="entry name" value="S8pro/Inhibitor_I9"/>
</dbReference>
<dbReference type="InterPro" id="IPR041469">
    <property type="entry name" value="Subtilisin-like_FN3"/>
</dbReference>
<dbReference type="Gene3D" id="2.130.10.10">
    <property type="entry name" value="YVTN repeat-like/Quinoprotein amine dehydrogenase"/>
    <property type="match status" value="2"/>
</dbReference>
<accession>A0A4R4V426</accession>
<dbReference type="CDD" id="cd04852">
    <property type="entry name" value="Peptidases_S8_3"/>
    <property type="match status" value="1"/>
</dbReference>
<feature type="chain" id="PRO_5038349020" description="Serine protease" evidence="7">
    <location>
        <begin position="33"/>
        <end position="1267"/>
    </location>
</feature>
<dbReference type="InterPro" id="IPR011044">
    <property type="entry name" value="Quino_amine_DH_bsu"/>
</dbReference>
<feature type="active site" description="Charge relay system" evidence="5 6">
    <location>
        <position position="607"/>
    </location>
</feature>
<keyword evidence="7" id="KW-0732">Signal</keyword>
<feature type="domain" description="Pyrrolo-quinoline quinone repeat" evidence="11">
    <location>
        <begin position="1023"/>
        <end position="1231"/>
    </location>
</feature>
<comment type="caution">
    <text evidence="13">The sequence shown here is derived from an EMBL/GenBank/DDBJ whole genome shotgun (WGS) entry which is preliminary data.</text>
</comment>
<dbReference type="Pfam" id="PF02225">
    <property type="entry name" value="PA"/>
    <property type="match status" value="1"/>
</dbReference>
<evidence type="ECO:0008006" key="15">
    <source>
        <dbReference type="Google" id="ProtNLM"/>
    </source>
</evidence>
<dbReference type="Gene3D" id="3.30.70.80">
    <property type="entry name" value="Peptidase S8 propeptide/proteinase inhibitor I9"/>
    <property type="match status" value="1"/>
</dbReference>
<protein>
    <recommendedName>
        <fullName evidence="15">Serine protease</fullName>
    </recommendedName>
</protein>
<dbReference type="InterPro" id="IPR015500">
    <property type="entry name" value="Peptidase_S8_subtilisin-rel"/>
</dbReference>
<feature type="active site" description="Charge relay system" evidence="5 6">
    <location>
        <position position="275"/>
    </location>
</feature>
<dbReference type="InterPro" id="IPR002372">
    <property type="entry name" value="PQQ_rpt_dom"/>
</dbReference>
<feature type="domain" description="Peptidase S8/S53" evidence="8">
    <location>
        <begin position="185"/>
        <end position="647"/>
    </location>
</feature>
<evidence type="ECO:0000259" key="9">
    <source>
        <dbReference type="Pfam" id="PF02225"/>
    </source>
</evidence>
<dbReference type="InterPro" id="IPR046450">
    <property type="entry name" value="PA_dom_sf"/>
</dbReference>
<dbReference type="RefSeq" id="WP_132603035.1">
    <property type="nucleotide sequence ID" value="NZ_SMKO01000164.1"/>
</dbReference>
<reference evidence="13 14" key="1">
    <citation type="submission" date="2019-03" db="EMBL/GenBank/DDBJ databases">
        <title>Draft genome sequences of novel Actinobacteria.</title>
        <authorList>
            <person name="Sahin N."/>
            <person name="Ay H."/>
            <person name="Saygin H."/>
        </authorList>
    </citation>
    <scope>NUCLEOTIDE SEQUENCE [LARGE SCALE GENOMIC DNA]</scope>
    <source>
        <strain evidence="13 14">KC310</strain>
    </source>
</reference>
<dbReference type="CDD" id="cd02120">
    <property type="entry name" value="PA_subtilisin_like"/>
    <property type="match status" value="1"/>
</dbReference>
<evidence type="ECO:0000256" key="4">
    <source>
        <dbReference type="ARBA" id="ARBA00022825"/>
    </source>
</evidence>
<dbReference type="SUPFAM" id="SSF52743">
    <property type="entry name" value="Subtilisin-like"/>
    <property type="match status" value="1"/>
</dbReference>
<dbReference type="Proteomes" id="UP000295258">
    <property type="component" value="Unassembled WGS sequence"/>
</dbReference>
<evidence type="ECO:0000256" key="1">
    <source>
        <dbReference type="ARBA" id="ARBA00011073"/>
    </source>
</evidence>
<dbReference type="GO" id="GO:0004252">
    <property type="term" value="F:serine-type endopeptidase activity"/>
    <property type="evidence" value="ECO:0007669"/>
    <property type="project" value="UniProtKB-UniRule"/>
</dbReference>
<dbReference type="InterPro" id="IPR023828">
    <property type="entry name" value="Peptidase_S8_Ser-AS"/>
</dbReference>
<dbReference type="InterPro" id="IPR003137">
    <property type="entry name" value="PA_domain"/>
</dbReference>
<dbReference type="InterPro" id="IPR000209">
    <property type="entry name" value="Peptidase_S8/S53_dom"/>
</dbReference>
<evidence type="ECO:0000259" key="10">
    <source>
        <dbReference type="Pfam" id="PF05922"/>
    </source>
</evidence>
<evidence type="ECO:0000256" key="2">
    <source>
        <dbReference type="ARBA" id="ARBA00022670"/>
    </source>
</evidence>
<name>A0A4R4V426_9ACTN</name>
<evidence type="ECO:0000256" key="7">
    <source>
        <dbReference type="SAM" id="SignalP"/>
    </source>
</evidence>
<dbReference type="Pfam" id="PF13360">
    <property type="entry name" value="PQQ_2"/>
    <property type="match status" value="2"/>
</dbReference>
<evidence type="ECO:0000256" key="5">
    <source>
        <dbReference type="PIRSR" id="PIRSR615500-1"/>
    </source>
</evidence>
<dbReference type="InterPro" id="IPR036852">
    <property type="entry name" value="Peptidase_S8/S53_dom_sf"/>
</dbReference>
<feature type="domain" description="Pyrrolo-quinoline quinone repeat" evidence="11">
    <location>
        <begin position="858"/>
        <end position="1019"/>
    </location>
</feature>
<evidence type="ECO:0000259" key="8">
    <source>
        <dbReference type="Pfam" id="PF00082"/>
    </source>
</evidence>
<dbReference type="PRINTS" id="PR00723">
    <property type="entry name" value="SUBTILISIN"/>
</dbReference>
<dbReference type="Pfam" id="PF05922">
    <property type="entry name" value="Inhibitor_I9"/>
    <property type="match status" value="1"/>
</dbReference>
<keyword evidence="4 6" id="KW-0720">Serine protease</keyword>
<gene>
    <name evidence="13" type="ORF">E1292_38365</name>
</gene>
<dbReference type="PROSITE" id="PS51892">
    <property type="entry name" value="SUBTILASE"/>
    <property type="match status" value="1"/>
</dbReference>
<evidence type="ECO:0000313" key="13">
    <source>
        <dbReference type="EMBL" id="TDC96444.1"/>
    </source>
</evidence>
<dbReference type="InterPro" id="IPR015943">
    <property type="entry name" value="WD40/YVTN_repeat-like_dom_sf"/>
</dbReference>
<keyword evidence="14" id="KW-1185">Reference proteome</keyword>
<keyword evidence="2 6" id="KW-0645">Protease</keyword>
<dbReference type="InterPro" id="IPR045051">
    <property type="entry name" value="SBT"/>
</dbReference>
<dbReference type="Pfam" id="PF00082">
    <property type="entry name" value="Peptidase_S8"/>
    <property type="match status" value="1"/>
</dbReference>
<dbReference type="GO" id="GO:0006508">
    <property type="term" value="P:proteolysis"/>
    <property type="evidence" value="ECO:0007669"/>
    <property type="project" value="UniProtKB-KW"/>
</dbReference>
<evidence type="ECO:0000259" key="11">
    <source>
        <dbReference type="Pfam" id="PF13360"/>
    </source>
</evidence>
<sequence length="1267" mass="129211">MDLSTSPGSPGFTTFGRRRLVAAMALTGLALAGVTAPGQATAAAGAAEQKTYIVQMTPDPVATYEGDVAGLAGTKPDQGEKIDPGSSEVTRYAGHLRGRHDAALKKVGGTKIYDYVYSYGGFAARLTEEQAAGLRALPDVVAVTEDRKVPVATSSTPSFLGLDKRGGLWDELGGPTGGRRGEGAGDGLVIGVIDSGIWADSQSFADPGPGGRPYGRVPGFHGTCPRSSPDESWTGALCNGKLVAARHFNAGWGGDEGVRQAMPWEYLSPRDYNGHGTHTASTAAGNHGVEVTGPAAVFGSISGIAPRARVAAYKALWSTEDASTANGFYSDLVAAIDQAVADGVDVINYSVSGTSSDLLDPAEVAFLSAAEAGVFVAASGGNSGPAPGTVAHPSPWVTTVAAGTHDRGTRGSATLGDGTALSGASLAAVSAGPAPLIDSTAAGLPGADATRLAQCHAARDNGGQAVLDPARVKGKIVVCDRGETPRANKSVAVAEAGGVGMILANTDDNSLNADLHAVPTLHVAQKDRQAVKDHAAADGATATIQQAKIVDDAPAPYTAAFSSRGPLTAAGGDLLKPDLTAPGQDILAAYAPPGANGSAFNVASGTSMAAPHVAGLAALLKDLHPRWSPMAVKSALMTSGSDVLDGPGHDPLVIFGQGAGHVVPDGAADPGLVYDSGIKDWLAFLCGSTSGVEERTCERLAGKGHSFEAGDLNVPSIAVGRLPGTRTVTREVTNVDRRTATYTASTTGLEGVDVTVEPRRLTLRPGQTKSFTVTLTRTTAPMNAYVGGQLTWQDRRHTVRVPVVVRPVPEAWAAVHGVAGGEDTAGHLALDPGGERVYVSGASYGSQPGVRSARISTVAHDAATGAELWSVSYAGPAGTFDEPAGIQVSPDGARLFVTGISAGEDTGNDAVTIAYDTATGEELWVARHNGAANASDRANALTVGPDGTHVYVTGMTSLGAPGKDDSFTVAYDAGSGEQKWAAHHNGPGDGTDSARVIKATPDGSRLLVSGQSRGTGTGLSDWGTVAYDAATGEQLWTARHNGPANGIDIPGGMAVAADGASFFVIGSSAGETKTDMTTIAYDTATGKELWADRHDGPAHGSDTPHDIATGPDGTVYVTGNTEGEGTRGDFTTIAYDPATGERTWVRRHNGKANHQDFAWDVAVTPDGGKVVVTGQGMNDPSGADEYLMKIDYVTIAYDAATGEPVWTGEYDGPAGASDIAHALAVDATGDTGVRIFVTGSSTTSGDLLSGTEVDFTTVAYFEPWRKP</sequence>
<keyword evidence="3 6" id="KW-0378">Hydrolase</keyword>
<feature type="active site" description="Charge relay system" evidence="5 6">
    <location>
        <position position="194"/>
    </location>
</feature>
<dbReference type="InterPro" id="IPR006311">
    <property type="entry name" value="TAT_signal"/>
</dbReference>
<dbReference type="SUPFAM" id="SSF50969">
    <property type="entry name" value="YVTN repeat-like/Quinoprotein amine dehydrogenase"/>
    <property type="match status" value="2"/>
</dbReference>
<dbReference type="PANTHER" id="PTHR10795">
    <property type="entry name" value="PROPROTEIN CONVERTASE SUBTILISIN/KEXIN"/>
    <property type="match status" value="1"/>
</dbReference>
<feature type="signal peptide" evidence="7">
    <location>
        <begin position="1"/>
        <end position="32"/>
    </location>
</feature>
<feature type="domain" description="PA" evidence="9">
    <location>
        <begin position="463"/>
        <end position="530"/>
    </location>
</feature>
<dbReference type="InterPro" id="IPR034197">
    <property type="entry name" value="Peptidases_S8_3"/>
</dbReference>